<evidence type="ECO:0000313" key="13">
    <source>
        <dbReference type="Proteomes" id="UP001152320"/>
    </source>
</evidence>
<dbReference type="InterPro" id="IPR033308">
    <property type="entry name" value="PGAP5/Cdc1/Ted1"/>
</dbReference>
<keyword evidence="4 10" id="KW-0812">Transmembrane</keyword>
<evidence type="ECO:0000256" key="4">
    <source>
        <dbReference type="ARBA" id="ARBA00022692"/>
    </source>
</evidence>
<keyword evidence="7 10" id="KW-1133">Transmembrane helix</keyword>
<name>A0A9Q1CBC2_HOLLE</name>
<organism evidence="12 13">
    <name type="scientific">Holothuria leucospilota</name>
    <name type="common">Black long sea cucumber</name>
    <name type="synonym">Mertensiothuria leucospilota</name>
    <dbReference type="NCBI Taxonomy" id="206669"/>
    <lineage>
        <taxon>Eukaryota</taxon>
        <taxon>Metazoa</taxon>
        <taxon>Echinodermata</taxon>
        <taxon>Eleutherozoa</taxon>
        <taxon>Echinozoa</taxon>
        <taxon>Holothuroidea</taxon>
        <taxon>Aspidochirotacea</taxon>
        <taxon>Aspidochirotida</taxon>
        <taxon>Holothuriidae</taxon>
        <taxon>Holothuria</taxon>
    </lineage>
</organism>
<dbReference type="GO" id="GO:0016020">
    <property type="term" value="C:membrane"/>
    <property type="evidence" value="ECO:0007669"/>
    <property type="project" value="UniProtKB-SubCell"/>
</dbReference>
<dbReference type="SUPFAM" id="SSF56300">
    <property type="entry name" value="Metallo-dependent phosphatases"/>
    <property type="match status" value="1"/>
</dbReference>
<evidence type="ECO:0000256" key="2">
    <source>
        <dbReference type="ARBA" id="ARBA00004141"/>
    </source>
</evidence>
<evidence type="ECO:0000256" key="6">
    <source>
        <dbReference type="ARBA" id="ARBA00022801"/>
    </source>
</evidence>
<evidence type="ECO:0000256" key="5">
    <source>
        <dbReference type="ARBA" id="ARBA00022723"/>
    </source>
</evidence>
<evidence type="ECO:0000256" key="8">
    <source>
        <dbReference type="ARBA" id="ARBA00023136"/>
    </source>
</evidence>
<dbReference type="GO" id="GO:0006506">
    <property type="term" value="P:GPI anchor biosynthetic process"/>
    <property type="evidence" value="ECO:0007669"/>
    <property type="project" value="InterPro"/>
</dbReference>
<dbReference type="GO" id="GO:0046872">
    <property type="term" value="F:metal ion binding"/>
    <property type="evidence" value="ECO:0007669"/>
    <property type="project" value="UniProtKB-KW"/>
</dbReference>
<dbReference type="Gene3D" id="3.60.21.10">
    <property type="match status" value="1"/>
</dbReference>
<evidence type="ECO:0000313" key="12">
    <source>
        <dbReference type="EMBL" id="KAJ8042137.1"/>
    </source>
</evidence>
<keyword evidence="13" id="KW-1185">Reference proteome</keyword>
<feature type="domain" description="Calcineurin-like phosphoesterase" evidence="11">
    <location>
        <begin position="49"/>
        <end position="294"/>
    </location>
</feature>
<gene>
    <name evidence="12" type="ORF">HOLleu_13127</name>
</gene>
<evidence type="ECO:0000256" key="3">
    <source>
        <dbReference type="ARBA" id="ARBA00008895"/>
    </source>
</evidence>
<comment type="cofactor">
    <cofactor evidence="1">
        <name>Mn(2+)</name>
        <dbReference type="ChEBI" id="CHEBI:29035"/>
    </cofactor>
</comment>
<dbReference type="EMBL" id="JAIZAY010000005">
    <property type="protein sequence ID" value="KAJ8042137.1"/>
    <property type="molecule type" value="Genomic_DNA"/>
</dbReference>
<evidence type="ECO:0000256" key="9">
    <source>
        <dbReference type="ARBA" id="ARBA00023211"/>
    </source>
</evidence>
<dbReference type="GO" id="GO:0016787">
    <property type="term" value="F:hydrolase activity"/>
    <property type="evidence" value="ECO:0007669"/>
    <property type="project" value="UniProtKB-KW"/>
</dbReference>
<dbReference type="Pfam" id="PF00149">
    <property type="entry name" value="Metallophos"/>
    <property type="match status" value="1"/>
</dbReference>
<keyword evidence="9" id="KW-0464">Manganese</keyword>
<accession>A0A9Q1CBC2</accession>
<keyword evidence="5" id="KW-0479">Metal-binding</keyword>
<feature type="transmembrane region" description="Helical" evidence="10">
    <location>
        <begin position="7"/>
        <end position="28"/>
    </location>
</feature>
<dbReference type="Proteomes" id="UP001152320">
    <property type="component" value="Chromosome 5"/>
</dbReference>
<proteinExistence type="inferred from homology"/>
<reference evidence="12" key="1">
    <citation type="submission" date="2021-10" db="EMBL/GenBank/DDBJ databases">
        <title>Tropical sea cucumber genome reveals ecological adaptation and Cuvierian tubules defense mechanism.</title>
        <authorList>
            <person name="Chen T."/>
        </authorList>
    </citation>
    <scope>NUCLEOTIDE SEQUENCE</scope>
    <source>
        <strain evidence="12">Nanhai2018</strain>
        <tissue evidence="12">Muscle</tissue>
    </source>
</reference>
<keyword evidence="6" id="KW-0378">Hydrolase</keyword>
<comment type="caution">
    <text evidence="12">The sequence shown here is derived from an EMBL/GenBank/DDBJ whole genome shotgun (WGS) entry which is preliminary data.</text>
</comment>
<evidence type="ECO:0000256" key="7">
    <source>
        <dbReference type="ARBA" id="ARBA00022989"/>
    </source>
</evidence>
<feature type="transmembrane region" description="Helical" evidence="10">
    <location>
        <begin position="346"/>
        <end position="368"/>
    </location>
</feature>
<dbReference type="InterPro" id="IPR004843">
    <property type="entry name" value="Calcineurin-like_PHP"/>
</dbReference>
<dbReference type="PANTHER" id="PTHR13315">
    <property type="entry name" value="METALLO PHOSPHOESTERASE RELATED"/>
    <property type="match status" value="1"/>
</dbReference>
<comment type="subcellular location">
    <subcellularLocation>
        <location evidence="2">Membrane</location>
        <topology evidence="2">Multi-pass membrane protein</topology>
    </subcellularLocation>
</comment>
<dbReference type="InterPro" id="IPR029052">
    <property type="entry name" value="Metallo-depent_PP-like"/>
</dbReference>
<dbReference type="PANTHER" id="PTHR13315:SF0">
    <property type="entry name" value="METALLOPHOSPHOESTERASE 1"/>
    <property type="match status" value="1"/>
</dbReference>
<evidence type="ECO:0000256" key="1">
    <source>
        <dbReference type="ARBA" id="ARBA00001936"/>
    </source>
</evidence>
<evidence type="ECO:0000256" key="10">
    <source>
        <dbReference type="SAM" id="Phobius"/>
    </source>
</evidence>
<evidence type="ECO:0000259" key="11">
    <source>
        <dbReference type="Pfam" id="PF00149"/>
    </source>
</evidence>
<dbReference type="OrthoDB" id="9984693at2759"/>
<sequence>MTKPSTIVTKFILLIGLLFVTCEFFIYFPAQLACKWPEVASGQDVSALQVMFLADTHLLGDRLGHWFDKLRREWQMQRSFQTAVMLFQPDAVFILGDVTDEGKWENQEQFNETMARFAKMFSVPDYVELHVVAGNHDIGFHDYVHRGRLQRFQERFSLQAVKVIHMQDIVFVLVNSMAFHGDHCTMCSEAAQQLKKVSEQLNCSRYQSASGKQTTRDQNKCRKYETLPNVKPVLLQHFPMYRESDVSCHGPDAPPDEEKVTLHRVKMDVLSKEASDLQLSLLQPRIVLSGHTHHGCYVEHSQGTPEISVPSFSWRNRNNPSFILATITKEDFVWNKCFLPEESTVINIYMVGSVIIILWLLIAVINHIRQAQRENKGKME</sequence>
<comment type="similarity">
    <text evidence="3">Belongs to the metallophosphoesterase superfamily. MPPE1 family.</text>
</comment>
<protein>
    <submittedName>
        <fullName evidence="12">Metallophosphoesterase 1</fullName>
    </submittedName>
</protein>
<keyword evidence="8 10" id="KW-0472">Membrane</keyword>
<dbReference type="AlphaFoldDB" id="A0A9Q1CBC2"/>